<evidence type="ECO:0000313" key="2">
    <source>
        <dbReference type="Proteomes" id="UP001430953"/>
    </source>
</evidence>
<accession>A0AAW2EA62</accession>
<dbReference type="EMBL" id="JADYXP020000026">
    <property type="protein sequence ID" value="KAL0100588.1"/>
    <property type="molecule type" value="Genomic_DNA"/>
</dbReference>
<comment type="caution">
    <text evidence="1">The sequence shown here is derived from an EMBL/GenBank/DDBJ whole genome shotgun (WGS) entry which is preliminary data.</text>
</comment>
<protein>
    <submittedName>
        <fullName evidence="1">Uncharacterized protein</fullName>
    </submittedName>
</protein>
<organism evidence="1 2">
    <name type="scientific">Cardiocondyla obscurior</name>
    <dbReference type="NCBI Taxonomy" id="286306"/>
    <lineage>
        <taxon>Eukaryota</taxon>
        <taxon>Metazoa</taxon>
        <taxon>Ecdysozoa</taxon>
        <taxon>Arthropoda</taxon>
        <taxon>Hexapoda</taxon>
        <taxon>Insecta</taxon>
        <taxon>Pterygota</taxon>
        <taxon>Neoptera</taxon>
        <taxon>Endopterygota</taxon>
        <taxon>Hymenoptera</taxon>
        <taxon>Apocrita</taxon>
        <taxon>Aculeata</taxon>
        <taxon>Formicoidea</taxon>
        <taxon>Formicidae</taxon>
        <taxon>Myrmicinae</taxon>
        <taxon>Cardiocondyla</taxon>
    </lineage>
</organism>
<keyword evidence="2" id="KW-1185">Reference proteome</keyword>
<gene>
    <name evidence="1" type="ORF">PUN28_019731</name>
</gene>
<name>A0AAW2EA62_9HYME</name>
<proteinExistence type="predicted"/>
<evidence type="ECO:0000313" key="1">
    <source>
        <dbReference type="EMBL" id="KAL0100588.1"/>
    </source>
</evidence>
<dbReference type="Proteomes" id="UP001430953">
    <property type="component" value="Unassembled WGS sequence"/>
</dbReference>
<sequence length="243" mass="27621">MVHRTIMIKDIPKDIPQEEFCVQISNSNPGLKVAALERLKKRNRIKDELELININQSCTTFSHLSASHLTSHKKFCKNTVKCFTCSQDIHENSSVPCFLPVRCINCNGVYRNFDKHCPEVIKRKTISRIMAEEGTDFVSARRILENNLRNNSTNLYSDNFPALTSSMTQRSLRTKSSSNNGLHLNFSSNARSHSHAIQNSISSSSSPSNSNFNITDSHLDNINFSDSLCLRLKHYFSELYKGF</sequence>
<dbReference type="AlphaFoldDB" id="A0AAW2EA62"/>
<reference evidence="1 2" key="1">
    <citation type="submission" date="2023-03" db="EMBL/GenBank/DDBJ databases">
        <title>High recombination rates correlate with genetic variation in Cardiocondyla obscurior ants.</title>
        <authorList>
            <person name="Errbii M."/>
        </authorList>
    </citation>
    <scope>NUCLEOTIDE SEQUENCE [LARGE SCALE GENOMIC DNA]</scope>
    <source>
        <strain evidence="1">Alpha-2009</strain>
        <tissue evidence="1">Whole body</tissue>
    </source>
</reference>